<feature type="transmembrane region" description="Helical" evidence="7">
    <location>
        <begin position="127"/>
        <end position="147"/>
    </location>
</feature>
<dbReference type="OrthoDB" id="3521657at2"/>
<dbReference type="SUPFAM" id="SSF161098">
    <property type="entry name" value="MetI-like"/>
    <property type="match status" value="1"/>
</dbReference>
<dbReference type="Proteomes" id="UP000326702">
    <property type="component" value="Chromosome"/>
</dbReference>
<dbReference type="GO" id="GO:0005886">
    <property type="term" value="C:plasma membrane"/>
    <property type="evidence" value="ECO:0007669"/>
    <property type="project" value="UniProtKB-SubCell"/>
</dbReference>
<reference evidence="9 10" key="1">
    <citation type="submission" date="2019-10" db="EMBL/GenBank/DDBJ databases">
        <title>Genome sequence of Luteimicrobium xylanilyticum HY-24.</title>
        <authorList>
            <person name="Kim D.Y."/>
            <person name="Park H.-Y."/>
        </authorList>
    </citation>
    <scope>NUCLEOTIDE SEQUENCE [LARGE SCALE GENOMIC DNA]</scope>
    <source>
        <strain evidence="9 10">HY-24</strain>
    </source>
</reference>
<organism evidence="9 10">
    <name type="scientific">Luteimicrobium xylanilyticum</name>
    <dbReference type="NCBI Taxonomy" id="1133546"/>
    <lineage>
        <taxon>Bacteria</taxon>
        <taxon>Bacillati</taxon>
        <taxon>Actinomycetota</taxon>
        <taxon>Actinomycetes</taxon>
        <taxon>Micrococcales</taxon>
        <taxon>Luteimicrobium</taxon>
    </lineage>
</organism>
<dbReference type="InterPro" id="IPR000515">
    <property type="entry name" value="MetI-like"/>
</dbReference>
<evidence type="ECO:0000256" key="5">
    <source>
        <dbReference type="ARBA" id="ARBA00022989"/>
    </source>
</evidence>
<sequence>MTSLSTPLVPRSRSRRPVRVRRSGGWFRRLVASPIVWLVVAANAGVVVWILFSSVKDTRSILESPWSLPSSLHLDNYARAWTSGDFAAATFNSVVLVVGTAAATVLLAAPAAYALTRLGGRGSSGLTAFFAVGLGVPSFAVFLPLYVVMSHLGLVNNLAGLWLLYTATSMPFAVFFLTAFFRSLPQEVEEAAALDGASPLYVFWRIVFPLARSGIITLLILNVIQHWGETFFALVFIQDRALQTLPLALYNFLQTMQYSGADWAGMFAGIALVVVPMIVAYAFLARQIIDGMTLGAGK</sequence>
<feature type="transmembrane region" description="Helical" evidence="7">
    <location>
        <begin position="263"/>
        <end position="284"/>
    </location>
</feature>
<dbReference type="PANTHER" id="PTHR43744:SF12">
    <property type="entry name" value="ABC TRANSPORTER PERMEASE PROTEIN MG189-RELATED"/>
    <property type="match status" value="1"/>
</dbReference>
<comment type="similarity">
    <text evidence="7">Belongs to the binding-protein-dependent transport system permease family.</text>
</comment>
<evidence type="ECO:0000256" key="4">
    <source>
        <dbReference type="ARBA" id="ARBA00022692"/>
    </source>
</evidence>
<gene>
    <name evidence="9" type="ORF">KDY119_02299</name>
</gene>
<dbReference type="Gene3D" id="1.10.3720.10">
    <property type="entry name" value="MetI-like"/>
    <property type="match status" value="1"/>
</dbReference>
<evidence type="ECO:0000256" key="6">
    <source>
        <dbReference type="ARBA" id="ARBA00023136"/>
    </source>
</evidence>
<keyword evidence="6 7" id="KW-0472">Membrane</keyword>
<dbReference type="InterPro" id="IPR035906">
    <property type="entry name" value="MetI-like_sf"/>
</dbReference>
<name>A0A5P9QCB6_9MICO</name>
<feature type="domain" description="ABC transmembrane type-1" evidence="8">
    <location>
        <begin position="90"/>
        <end position="285"/>
    </location>
</feature>
<keyword evidence="5 7" id="KW-1133">Transmembrane helix</keyword>
<evidence type="ECO:0000313" key="10">
    <source>
        <dbReference type="Proteomes" id="UP000326702"/>
    </source>
</evidence>
<feature type="transmembrane region" description="Helical" evidence="7">
    <location>
        <begin position="94"/>
        <end position="115"/>
    </location>
</feature>
<keyword evidence="3" id="KW-1003">Cell membrane</keyword>
<evidence type="ECO:0000256" key="3">
    <source>
        <dbReference type="ARBA" id="ARBA00022475"/>
    </source>
</evidence>
<protein>
    <submittedName>
        <fullName evidence="9">ABC transporter permease protein ORF1</fullName>
    </submittedName>
</protein>
<accession>A0A5P9QCB6</accession>
<proteinExistence type="inferred from homology"/>
<keyword evidence="10" id="KW-1185">Reference proteome</keyword>
<dbReference type="AlphaFoldDB" id="A0A5P9QCB6"/>
<evidence type="ECO:0000256" key="2">
    <source>
        <dbReference type="ARBA" id="ARBA00022448"/>
    </source>
</evidence>
<evidence type="ECO:0000259" key="8">
    <source>
        <dbReference type="PROSITE" id="PS50928"/>
    </source>
</evidence>
<keyword evidence="2 7" id="KW-0813">Transport</keyword>
<dbReference type="Pfam" id="PF00528">
    <property type="entry name" value="BPD_transp_1"/>
    <property type="match status" value="1"/>
</dbReference>
<dbReference type="PANTHER" id="PTHR43744">
    <property type="entry name" value="ABC TRANSPORTER PERMEASE PROTEIN MG189-RELATED-RELATED"/>
    <property type="match status" value="1"/>
</dbReference>
<comment type="subcellular location">
    <subcellularLocation>
        <location evidence="1 7">Cell membrane</location>
        <topology evidence="1 7">Multi-pass membrane protein</topology>
    </subcellularLocation>
</comment>
<evidence type="ECO:0000256" key="7">
    <source>
        <dbReference type="RuleBase" id="RU363032"/>
    </source>
</evidence>
<evidence type="ECO:0000313" key="9">
    <source>
        <dbReference type="EMBL" id="QFU98780.1"/>
    </source>
</evidence>
<dbReference type="EMBL" id="CP045529">
    <property type="protein sequence ID" value="QFU98780.1"/>
    <property type="molecule type" value="Genomic_DNA"/>
</dbReference>
<dbReference type="PROSITE" id="PS50928">
    <property type="entry name" value="ABC_TM1"/>
    <property type="match status" value="1"/>
</dbReference>
<dbReference type="KEGG" id="lxl:KDY119_02299"/>
<feature type="transmembrane region" description="Helical" evidence="7">
    <location>
        <begin position="30"/>
        <end position="52"/>
    </location>
</feature>
<feature type="transmembrane region" description="Helical" evidence="7">
    <location>
        <begin position="159"/>
        <end position="181"/>
    </location>
</feature>
<dbReference type="CDD" id="cd06261">
    <property type="entry name" value="TM_PBP2"/>
    <property type="match status" value="1"/>
</dbReference>
<keyword evidence="4 7" id="KW-0812">Transmembrane</keyword>
<dbReference type="GO" id="GO:0055085">
    <property type="term" value="P:transmembrane transport"/>
    <property type="evidence" value="ECO:0007669"/>
    <property type="project" value="InterPro"/>
</dbReference>
<feature type="transmembrane region" description="Helical" evidence="7">
    <location>
        <begin position="202"/>
        <end position="224"/>
    </location>
</feature>
<dbReference type="RefSeq" id="WP_036949522.1">
    <property type="nucleotide sequence ID" value="NZ_BAABIH010000017.1"/>
</dbReference>
<evidence type="ECO:0000256" key="1">
    <source>
        <dbReference type="ARBA" id="ARBA00004651"/>
    </source>
</evidence>